<organism evidence="2">
    <name type="scientific">uncultured bacterium BLR8</name>
    <dbReference type="NCBI Taxonomy" id="506524"/>
    <lineage>
        <taxon>Bacteria</taxon>
        <taxon>environmental samples</taxon>
    </lineage>
</organism>
<protein>
    <recommendedName>
        <fullName evidence="3">Lipocalin-like domain-containing protein</fullName>
    </recommendedName>
</protein>
<proteinExistence type="predicted"/>
<evidence type="ECO:0008006" key="3">
    <source>
        <dbReference type="Google" id="ProtNLM"/>
    </source>
</evidence>
<feature type="signal peptide" evidence="1">
    <location>
        <begin position="1"/>
        <end position="21"/>
    </location>
</feature>
<keyword evidence="1" id="KW-0732">Signal</keyword>
<sequence length="156" mass="16597">MKGIKWISGAVIAALVLPVLAQTADDPAIGTWKLNTAKSVIPASLGIKGMTRVYTHTPAGLALTETQEMTAGGTTTVKYSFRYDGKDSPVTGSSLYDSLAVKEVAKGKTDSVLKLKGATVGHSEREISKDGKVMSLTTMLKVNGKEETLKYSFDKQ</sequence>
<reference evidence="2" key="1">
    <citation type="journal article" date="2009" name="ISME J.">
        <title>Functional metagenomics reveals diverse beta-lactamases in a remote Alaskan soil.</title>
        <authorList>
            <person name="Allen H.K."/>
            <person name="Moe L.A."/>
            <person name="Rodbumrer J."/>
            <person name="Gaarder A."/>
            <person name="Handelsman J."/>
        </authorList>
    </citation>
    <scope>NUCLEOTIDE SEQUENCE</scope>
</reference>
<gene>
    <name evidence="2" type="ORF">AKSOIL_0112</name>
</gene>
<evidence type="ECO:0000256" key="1">
    <source>
        <dbReference type="SAM" id="SignalP"/>
    </source>
</evidence>
<accession>C0IN71</accession>
<dbReference type="AlphaFoldDB" id="C0IN71"/>
<dbReference type="EMBL" id="EU408349">
    <property type="protein sequence ID" value="ACN58757.1"/>
    <property type="molecule type" value="Genomic_DNA"/>
</dbReference>
<name>C0IN71_9BACT</name>
<evidence type="ECO:0000313" key="2">
    <source>
        <dbReference type="EMBL" id="ACN58757.1"/>
    </source>
</evidence>
<feature type="chain" id="PRO_5002898934" description="Lipocalin-like domain-containing protein" evidence="1">
    <location>
        <begin position="22"/>
        <end position="156"/>
    </location>
</feature>